<dbReference type="Proteomes" id="UP001143474">
    <property type="component" value="Unassembled WGS sequence"/>
</dbReference>
<dbReference type="EMBL" id="BSEV01000005">
    <property type="protein sequence ID" value="GLK09406.1"/>
    <property type="molecule type" value="Genomic_DNA"/>
</dbReference>
<evidence type="ECO:0000313" key="2">
    <source>
        <dbReference type="EMBL" id="GLK09406.1"/>
    </source>
</evidence>
<accession>A0A9W6HZX7</accession>
<sequence length="141" mass="15025">MLAETHITDDYGSAMNNNFAVECPNWCDRSHAHDELVTVHGATVWKGLQITITASQIERRHSPDGPDGPLICLTMAHSNARPAVELSPGAARTLATIIEKSDGRGGTEYLVAELRHAADLVAPHRGGGETSPASPTRRPGP</sequence>
<dbReference type="AlphaFoldDB" id="A0A9W6HZX7"/>
<organism evidence="2 3">
    <name type="scientific">Streptosporangium carneum</name>
    <dbReference type="NCBI Taxonomy" id="47481"/>
    <lineage>
        <taxon>Bacteria</taxon>
        <taxon>Bacillati</taxon>
        <taxon>Actinomycetota</taxon>
        <taxon>Actinomycetes</taxon>
        <taxon>Streptosporangiales</taxon>
        <taxon>Streptosporangiaceae</taxon>
        <taxon>Streptosporangium</taxon>
    </lineage>
</organism>
<feature type="region of interest" description="Disordered" evidence="1">
    <location>
        <begin position="121"/>
        <end position="141"/>
    </location>
</feature>
<reference evidence="2" key="2">
    <citation type="submission" date="2023-01" db="EMBL/GenBank/DDBJ databases">
        <authorList>
            <person name="Sun Q."/>
            <person name="Evtushenko L."/>
        </authorList>
    </citation>
    <scope>NUCLEOTIDE SEQUENCE</scope>
    <source>
        <strain evidence="2">VKM Ac-2007</strain>
    </source>
</reference>
<name>A0A9W6HZX7_9ACTN</name>
<gene>
    <name evidence="2" type="ORF">GCM10017600_28120</name>
</gene>
<reference evidence="2" key="1">
    <citation type="journal article" date="2014" name="Int. J. Syst. Evol. Microbiol.">
        <title>Complete genome sequence of Corynebacterium casei LMG S-19264T (=DSM 44701T), isolated from a smear-ripened cheese.</title>
        <authorList>
            <consortium name="US DOE Joint Genome Institute (JGI-PGF)"/>
            <person name="Walter F."/>
            <person name="Albersmeier A."/>
            <person name="Kalinowski J."/>
            <person name="Ruckert C."/>
        </authorList>
    </citation>
    <scope>NUCLEOTIDE SEQUENCE</scope>
    <source>
        <strain evidence="2">VKM Ac-2007</strain>
    </source>
</reference>
<comment type="caution">
    <text evidence="2">The sequence shown here is derived from an EMBL/GenBank/DDBJ whole genome shotgun (WGS) entry which is preliminary data.</text>
</comment>
<evidence type="ECO:0000313" key="3">
    <source>
        <dbReference type="Proteomes" id="UP001143474"/>
    </source>
</evidence>
<protein>
    <submittedName>
        <fullName evidence="2">Uncharacterized protein</fullName>
    </submittedName>
</protein>
<proteinExistence type="predicted"/>
<evidence type="ECO:0000256" key="1">
    <source>
        <dbReference type="SAM" id="MobiDB-lite"/>
    </source>
</evidence>
<keyword evidence="3" id="KW-1185">Reference proteome</keyword>